<dbReference type="EMBL" id="MU003695">
    <property type="protein sequence ID" value="KAF2813952.1"/>
    <property type="molecule type" value="Genomic_DNA"/>
</dbReference>
<evidence type="ECO:0000256" key="1">
    <source>
        <dbReference type="SAM" id="MobiDB-lite"/>
    </source>
</evidence>
<evidence type="ECO:0000313" key="3">
    <source>
        <dbReference type="Proteomes" id="UP000504636"/>
    </source>
</evidence>
<dbReference type="AlphaFoldDB" id="A0A6A6YYF4"/>
<dbReference type="RefSeq" id="XP_033580916.1">
    <property type="nucleotide sequence ID" value="XM_033713491.1"/>
</dbReference>
<gene>
    <name evidence="2 4" type="ORF">BDZ99DRAFT_228935</name>
</gene>
<reference evidence="2 4" key="1">
    <citation type="journal article" date="2020" name="Stud. Mycol.">
        <title>101 Dothideomycetes genomes: a test case for predicting lifestyles and emergence of pathogens.</title>
        <authorList>
            <person name="Haridas S."/>
            <person name="Albert R."/>
            <person name="Binder M."/>
            <person name="Bloem J."/>
            <person name="Labutti K."/>
            <person name="Salamov A."/>
            <person name="Andreopoulos B."/>
            <person name="Baker S."/>
            <person name="Barry K."/>
            <person name="Bills G."/>
            <person name="Bluhm B."/>
            <person name="Cannon C."/>
            <person name="Castanera R."/>
            <person name="Culley D."/>
            <person name="Daum C."/>
            <person name="Ezra D."/>
            <person name="Gonzalez J."/>
            <person name="Henrissat B."/>
            <person name="Kuo A."/>
            <person name="Liang C."/>
            <person name="Lipzen A."/>
            <person name="Lutzoni F."/>
            <person name="Magnuson J."/>
            <person name="Mondo S."/>
            <person name="Nolan M."/>
            <person name="Ohm R."/>
            <person name="Pangilinan J."/>
            <person name="Park H.-J."/>
            <person name="Ramirez L."/>
            <person name="Alfaro M."/>
            <person name="Sun H."/>
            <person name="Tritt A."/>
            <person name="Yoshinaga Y."/>
            <person name="Zwiers L.-H."/>
            <person name="Turgeon B."/>
            <person name="Goodwin S."/>
            <person name="Spatafora J."/>
            <person name="Crous P."/>
            <person name="Grigoriev I."/>
        </authorList>
    </citation>
    <scope>NUCLEOTIDE SEQUENCE</scope>
    <source>
        <strain evidence="2 4">CBS 304.34</strain>
    </source>
</reference>
<name>A0A6A6YYF4_9PEZI</name>
<sequence>MRKVNLALPCPFSSVIQPRTVIRLDRWVGRQLGSWGAERATPGYPFSCQPLSCPTAGIKGCALRWHAEVAQLPCHSVVATTRAPVGPVPSRPVCRATRVRTPGDQIGDSERRDQLETAGSEPSSRGPRVLGMQGWEIANSG</sequence>
<keyword evidence="3" id="KW-1185">Reference proteome</keyword>
<dbReference type="GeneID" id="54454384"/>
<reference evidence="4" key="2">
    <citation type="submission" date="2020-04" db="EMBL/GenBank/DDBJ databases">
        <authorList>
            <consortium name="NCBI Genome Project"/>
        </authorList>
    </citation>
    <scope>NUCLEOTIDE SEQUENCE</scope>
    <source>
        <strain evidence="4">CBS 304.34</strain>
    </source>
</reference>
<dbReference type="Proteomes" id="UP000504636">
    <property type="component" value="Unplaced"/>
</dbReference>
<accession>A0A6A6YYF4</accession>
<protein>
    <submittedName>
        <fullName evidence="2 4">Uncharacterized protein</fullName>
    </submittedName>
</protein>
<evidence type="ECO:0000313" key="2">
    <source>
        <dbReference type="EMBL" id="KAF2813952.1"/>
    </source>
</evidence>
<organism evidence="2">
    <name type="scientific">Mytilinidion resinicola</name>
    <dbReference type="NCBI Taxonomy" id="574789"/>
    <lineage>
        <taxon>Eukaryota</taxon>
        <taxon>Fungi</taxon>
        <taxon>Dikarya</taxon>
        <taxon>Ascomycota</taxon>
        <taxon>Pezizomycotina</taxon>
        <taxon>Dothideomycetes</taxon>
        <taxon>Pleosporomycetidae</taxon>
        <taxon>Mytilinidiales</taxon>
        <taxon>Mytilinidiaceae</taxon>
        <taxon>Mytilinidion</taxon>
    </lineage>
</organism>
<evidence type="ECO:0000313" key="4">
    <source>
        <dbReference type="RefSeq" id="XP_033580916.1"/>
    </source>
</evidence>
<reference evidence="4" key="3">
    <citation type="submission" date="2025-04" db="UniProtKB">
        <authorList>
            <consortium name="RefSeq"/>
        </authorList>
    </citation>
    <scope>IDENTIFICATION</scope>
    <source>
        <strain evidence="4">CBS 304.34</strain>
    </source>
</reference>
<feature type="region of interest" description="Disordered" evidence="1">
    <location>
        <begin position="89"/>
        <end position="141"/>
    </location>
</feature>
<proteinExistence type="predicted"/>